<dbReference type="SUPFAM" id="SSF55874">
    <property type="entry name" value="ATPase domain of HSP90 chaperone/DNA topoisomerase II/histidine kinase"/>
    <property type="match status" value="1"/>
</dbReference>
<keyword evidence="1" id="KW-0418">Kinase</keyword>
<evidence type="ECO:0000259" key="3">
    <source>
        <dbReference type="Pfam" id="PF13581"/>
    </source>
</evidence>
<dbReference type="InterPro" id="IPR050267">
    <property type="entry name" value="Anti-sigma-factor_SerPK"/>
</dbReference>
<gene>
    <name evidence="4" type="ORF">GCM10023257_09560</name>
</gene>
<evidence type="ECO:0000313" key="5">
    <source>
        <dbReference type="Proteomes" id="UP001500610"/>
    </source>
</evidence>
<feature type="compositionally biased region" description="Basic and acidic residues" evidence="2">
    <location>
        <begin position="1"/>
        <end position="11"/>
    </location>
</feature>
<dbReference type="GO" id="GO:0005524">
    <property type="term" value="F:ATP binding"/>
    <property type="evidence" value="ECO:0007669"/>
    <property type="project" value="UniProtKB-KW"/>
</dbReference>
<keyword evidence="4" id="KW-0067">ATP-binding</keyword>
<feature type="region of interest" description="Disordered" evidence="2">
    <location>
        <begin position="1"/>
        <end position="57"/>
    </location>
</feature>
<name>A0ABP9HPI5_9ACTN</name>
<accession>A0ABP9HPI5</accession>
<keyword evidence="1" id="KW-0723">Serine/threonine-protein kinase</keyword>
<keyword evidence="1" id="KW-0808">Transferase</keyword>
<organism evidence="4 5">
    <name type="scientific">Streptomyces hyderabadensis</name>
    <dbReference type="NCBI Taxonomy" id="598549"/>
    <lineage>
        <taxon>Bacteria</taxon>
        <taxon>Bacillati</taxon>
        <taxon>Actinomycetota</taxon>
        <taxon>Actinomycetes</taxon>
        <taxon>Kitasatosporales</taxon>
        <taxon>Streptomycetaceae</taxon>
        <taxon>Streptomyces</taxon>
    </lineage>
</organism>
<proteinExistence type="predicted"/>
<evidence type="ECO:0000256" key="1">
    <source>
        <dbReference type="ARBA" id="ARBA00022527"/>
    </source>
</evidence>
<evidence type="ECO:0000313" key="4">
    <source>
        <dbReference type="EMBL" id="GAA4974921.1"/>
    </source>
</evidence>
<keyword evidence="4" id="KW-0547">Nucleotide-binding</keyword>
<feature type="compositionally biased region" description="Basic and acidic residues" evidence="2">
    <location>
        <begin position="29"/>
        <end position="40"/>
    </location>
</feature>
<feature type="domain" description="Histidine kinase/HSP90-like ATPase" evidence="3">
    <location>
        <begin position="69"/>
        <end position="185"/>
    </location>
</feature>
<comment type="caution">
    <text evidence="4">The sequence shown here is derived from an EMBL/GenBank/DDBJ whole genome shotgun (WGS) entry which is preliminary data.</text>
</comment>
<dbReference type="InterPro" id="IPR036890">
    <property type="entry name" value="HATPase_C_sf"/>
</dbReference>
<evidence type="ECO:0000256" key="2">
    <source>
        <dbReference type="SAM" id="MobiDB-lite"/>
    </source>
</evidence>
<dbReference type="PANTHER" id="PTHR35526:SF3">
    <property type="entry name" value="ANTI-SIGMA-F FACTOR RSBW"/>
    <property type="match status" value="1"/>
</dbReference>
<dbReference type="Gene3D" id="3.30.565.10">
    <property type="entry name" value="Histidine kinase-like ATPase, C-terminal domain"/>
    <property type="match status" value="1"/>
</dbReference>
<dbReference type="Proteomes" id="UP001500610">
    <property type="component" value="Unassembled WGS sequence"/>
</dbReference>
<dbReference type="CDD" id="cd16936">
    <property type="entry name" value="HATPase_RsbW-like"/>
    <property type="match status" value="1"/>
</dbReference>
<dbReference type="InterPro" id="IPR003594">
    <property type="entry name" value="HATPase_dom"/>
</dbReference>
<reference evidence="5" key="1">
    <citation type="journal article" date="2019" name="Int. J. Syst. Evol. Microbiol.">
        <title>The Global Catalogue of Microorganisms (GCM) 10K type strain sequencing project: providing services to taxonomists for standard genome sequencing and annotation.</title>
        <authorList>
            <consortium name="The Broad Institute Genomics Platform"/>
            <consortium name="The Broad Institute Genome Sequencing Center for Infectious Disease"/>
            <person name="Wu L."/>
            <person name="Ma J."/>
        </authorList>
    </citation>
    <scope>NUCLEOTIDE SEQUENCE [LARGE SCALE GENOMIC DNA]</scope>
    <source>
        <strain evidence="5">JCM 17657</strain>
    </source>
</reference>
<dbReference type="Pfam" id="PF13581">
    <property type="entry name" value="HATPase_c_2"/>
    <property type="match status" value="1"/>
</dbReference>
<dbReference type="EMBL" id="BAABIV010000003">
    <property type="protein sequence ID" value="GAA4974921.1"/>
    <property type="molecule type" value="Genomic_DNA"/>
</dbReference>
<sequence length="190" mass="20545">MQPELDGEHSCVCEPARPTAVPSAPAEARSPHRDRPDRKAITVTPHTSPSPGLLPPVRPDREHWFDLPSLRVSVRTARDTVRRQLRAWRLPGDVCTDAVLLVSELATNAVLHSGSDRMLCGLSLTSREQLRIEVHDDGNTSACPAGARSGPQDESGRGLLIVQQLADSWGTARSGRTGGNTVWAVLRIGT</sequence>
<dbReference type="PANTHER" id="PTHR35526">
    <property type="entry name" value="ANTI-SIGMA-F FACTOR RSBW-RELATED"/>
    <property type="match status" value="1"/>
</dbReference>
<keyword evidence="5" id="KW-1185">Reference proteome</keyword>
<protein>
    <submittedName>
        <fullName evidence="4">ATP-binding protein</fullName>
    </submittedName>
</protein>